<keyword evidence="3" id="KW-1185">Reference proteome</keyword>
<keyword evidence="1" id="KW-0472">Membrane</keyword>
<keyword evidence="1" id="KW-0812">Transmembrane</keyword>
<gene>
    <name evidence="2" type="ORF">IMZ28_08775</name>
</gene>
<feature type="transmembrane region" description="Helical" evidence="1">
    <location>
        <begin position="6"/>
        <end position="25"/>
    </location>
</feature>
<dbReference type="KEGG" id="sinu:IMZ28_08775"/>
<dbReference type="EMBL" id="CP063164">
    <property type="protein sequence ID" value="QOR61523.1"/>
    <property type="molecule type" value="Genomic_DNA"/>
</dbReference>
<evidence type="ECO:0000256" key="1">
    <source>
        <dbReference type="SAM" id="Phobius"/>
    </source>
</evidence>
<reference evidence="2 3" key="1">
    <citation type="submission" date="2020-10" db="EMBL/GenBank/DDBJ databases">
        <title>The genome of sulfurovum sp.</title>
        <authorList>
            <person name="Xie S."/>
            <person name="Shao Z."/>
            <person name="Jiang L."/>
        </authorList>
    </citation>
    <scope>NUCLEOTIDE SEQUENCE [LARGE SCALE GENOMIC DNA]</scope>
    <source>
        <strain evidence="2 3">ST-419</strain>
    </source>
</reference>
<dbReference type="Proteomes" id="UP000595074">
    <property type="component" value="Chromosome"/>
</dbReference>
<organism evidence="2 3">
    <name type="scientific">Sulfurovum indicum</name>
    <dbReference type="NCBI Taxonomy" id="2779528"/>
    <lineage>
        <taxon>Bacteria</taxon>
        <taxon>Pseudomonadati</taxon>
        <taxon>Campylobacterota</taxon>
        <taxon>Epsilonproteobacteria</taxon>
        <taxon>Campylobacterales</taxon>
        <taxon>Sulfurovaceae</taxon>
        <taxon>Sulfurovum</taxon>
    </lineage>
</organism>
<keyword evidence="1" id="KW-1133">Transmembrane helix</keyword>
<dbReference type="InterPro" id="IPR019099">
    <property type="entry name" value="Uncharacterised_PGPGW_TM"/>
</dbReference>
<feature type="transmembrane region" description="Helical" evidence="1">
    <location>
        <begin position="76"/>
        <end position="93"/>
    </location>
</feature>
<accession>A0A7M1S252</accession>
<proteinExistence type="predicted"/>
<protein>
    <recommendedName>
        <fullName evidence="4">Transmembrane protein (PGPGW)</fullName>
    </recommendedName>
</protein>
<evidence type="ECO:0000313" key="3">
    <source>
        <dbReference type="Proteomes" id="UP000595074"/>
    </source>
</evidence>
<dbReference type="RefSeq" id="WP_197548201.1">
    <property type="nucleotide sequence ID" value="NZ_CP063164.1"/>
</dbReference>
<evidence type="ECO:0000313" key="2">
    <source>
        <dbReference type="EMBL" id="QOR61523.1"/>
    </source>
</evidence>
<dbReference type="AlphaFoldDB" id="A0A7M1S252"/>
<name>A0A7M1S252_9BACT</name>
<evidence type="ECO:0008006" key="4">
    <source>
        <dbReference type="Google" id="ProtNLM"/>
    </source>
</evidence>
<sequence>MFVTIAAMTGFVLSIVLVPWIIVQIPSDYFSYPQRQKYLWSGWHPLIRMIAIIMKNMLGFIFVAAGIAMLVLPGQGLLTILVGLFLIEFPYKYKVERWLIKRPFIFKAANWIRRKANRSPLKI</sequence>
<dbReference type="Pfam" id="PF09656">
    <property type="entry name" value="PGPGW"/>
    <property type="match status" value="1"/>
</dbReference>